<dbReference type="Pfam" id="PF07811">
    <property type="entry name" value="TadE"/>
    <property type="match status" value="1"/>
</dbReference>
<organism evidence="3 5">
    <name type="scientific">Nakamurella panacisegetis</name>
    <dbReference type="NCBI Taxonomy" id="1090615"/>
    <lineage>
        <taxon>Bacteria</taxon>
        <taxon>Bacillati</taxon>
        <taxon>Actinomycetota</taxon>
        <taxon>Actinomycetes</taxon>
        <taxon>Nakamurellales</taxon>
        <taxon>Nakamurellaceae</taxon>
        <taxon>Nakamurella</taxon>
    </lineage>
</organism>
<gene>
    <name evidence="3" type="ORF">SAMN04515671_2277</name>
    <name evidence="4" type="ORF">SAMN04515671_2295</name>
</gene>
<evidence type="ECO:0000313" key="3">
    <source>
        <dbReference type="EMBL" id="SDO89541.1"/>
    </source>
</evidence>
<keyword evidence="5" id="KW-1185">Reference proteome</keyword>
<dbReference type="STRING" id="1090615.SAMN04515671_2277"/>
<keyword evidence="1" id="KW-0812">Transmembrane</keyword>
<feature type="transmembrane region" description="Helical" evidence="1">
    <location>
        <begin position="27"/>
        <end position="49"/>
    </location>
</feature>
<keyword evidence="1" id="KW-0472">Membrane</keyword>
<evidence type="ECO:0000259" key="2">
    <source>
        <dbReference type="Pfam" id="PF07811"/>
    </source>
</evidence>
<evidence type="ECO:0000313" key="5">
    <source>
        <dbReference type="Proteomes" id="UP000198741"/>
    </source>
</evidence>
<dbReference type="EMBL" id="LT629710">
    <property type="protein sequence ID" value="SDO89975.1"/>
    <property type="molecule type" value="Genomic_DNA"/>
</dbReference>
<sequence>MIAARSRSGGGRPDAVLRQRGSVTVEAALVLAVLMVVVGAGLAGIGCVIAQLRCADAAREAARLVGRGDADAAVAAVAAIAPSGAVLSVRVGGDLVTATVVAGAVSGLLPGVSVRASASAAREEGVTGG</sequence>
<dbReference type="Proteomes" id="UP000198741">
    <property type="component" value="Chromosome I"/>
</dbReference>
<dbReference type="NCBIfam" id="NF041390">
    <property type="entry name" value="TadE_Rv3655c"/>
    <property type="match status" value="1"/>
</dbReference>
<proteinExistence type="predicted"/>
<dbReference type="InterPro" id="IPR012495">
    <property type="entry name" value="TadE-like_dom"/>
</dbReference>
<accession>A0A1H0NA50</accession>
<protein>
    <submittedName>
        <fullName evidence="3">TadE-like protein</fullName>
    </submittedName>
</protein>
<evidence type="ECO:0000256" key="1">
    <source>
        <dbReference type="SAM" id="Phobius"/>
    </source>
</evidence>
<keyword evidence="1" id="KW-1133">Transmembrane helix</keyword>
<name>A0A1H0NA50_9ACTN</name>
<dbReference type="EMBL" id="LT629710">
    <property type="protein sequence ID" value="SDO89541.1"/>
    <property type="molecule type" value="Genomic_DNA"/>
</dbReference>
<dbReference type="InterPro" id="IPR049790">
    <property type="entry name" value="Rv3655c/TadE"/>
</dbReference>
<dbReference type="AlphaFoldDB" id="A0A1H0NA50"/>
<feature type="domain" description="TadE-like" evidence="2">
    <location>
        <begin position="21"/>
        <end position="63"/>
    </location>
</feature>
<evidence type="ECO:0000313" key="4">
    <source>
        <dbReference type="EMBL" id="SDO89975.1"/>
    </source>
</evidence>
<reference evidence="3 5" key="1">
    <citation type="submission" date="2016-10" db="EMBL/GenBank/DDBJ databases">
        <authorList>
            <person name="de Groot N.N."/>
        </authorList>
    </citation>
    <scope>NUCLEOTIDE SEQUENCE [LARGE SCALE GENOMIC DNA]</scope>
    <source>
        <strain evidence="3">P4-7</strain>
        <strain evidence="5">P4-7,KCTC 19426,CECT 7604</strain>
    </source>
</reference>